<keyword evidence="1" id="KW-1133">Transmembrane helix</keyword>
<dbReference type="AlphaFoldDB" id="A0A088RY58"/>
<keyword evidence="3" id="KW-1185">Reference proteome</keyword>
<organism evidence="2 3">
    <name type="scientific">Leishmania panamensis</name>
    <dbReference type="NCBI Taxonomy" id="5679"/>
    <lineage>
        <taxon>Eukaryota</taxon>
        <taxon>Discoba</taxon>
        <taxon>Euglenozoa</taxon>
        <taxon>Kinetoplastea</taxon>
        <taxon>Metakinetoplastina</taxon>
        <taxon>Trypanosomatida</taxon>
        <taxon>Trypanosomatidae</taxon>
        <taxon>Leishmaniinae</taxon>
        <taxon>Leishmania</taxon>
        <taxon>Leishmania guyanensis species complex</taxon>
    </lineage>
</organism>
<dbReference type="eggNOG" id="ENOG502SB8W">
    <property type="taxonomic scope" value="Eukaryota"/>
</dbReference>
<dbReference type="EMBL" id="CP009398">
    <property type="protein sequence ID" value="AIO00210.1"/>
    <property type="molecule type" value="Genomic_DNA"/>
</dbReference>
<accession>A0A088RY58</accession>
<dbReference type="VEuPathDB" id="TriTrypDB:LPMP_292630"/>
<evidence type="ECO:0000313" key="2">
    <source>
        <dbReference type="EMBL" id="AIO00210.1"/>
    </source>
</evidence>
<evidence type="ECO:0000313" key="3">
    <source>
        <dbReference type="Proteomes" id="UP000063063"/>
    </source>
</evidence>
<dbReference type="Proteomes" id="UP000063063">
    <property type="component" value="Chromosome 29"/>
</dbReference>
<proteinExistence type="predicted"/>
<dbReference type="VEuPathDB" id="TriTrypDB:LPAL13_290028800"/>
<keyword evidence="1" id="KW-0472">Membrane</keyword>
<dbReference type="GeneID" id="22577026"/>
<dbReference type="OrthoDB" id="271882at2759"/>
<evidence type="ECO:0000256" key="1">
    <source>
        <dbReference type="SAM" id="Phobius"/>
    </source>
</evidence>
<dbReference type="KEGG" id="lpan:LPMP_292630"/>
<sequence>MPCRVGQSDWIFTDSPACYVTPNLRLRQCICPLTTCTPTATGYACYLTSSVMILSGLLVVVWIMAACAYVYVSNYVGELELEARAEKVVSLSRNYYYHKLFGTGSPMFSPSVYVPDKRLHSE</sequence>
<name>A0A088RY58_LEIPA</name>
<reference evidence="2 3" key="1">
    <citation type="journal article" date="2015" name="Sci. Rep.">
        <title>The genome of Leishmania panamensis: insights into genomics of the L. (Viannia) subgenus.</title>
        <authorList>
            <person name="Llanes A."/>
            <person name="Restrepo C.M."/>
            <person name="Vecchio G.D."/>
            <person name="Anguizola F.J."/>
            <person name="Lleonart R."/>
        </authorList>
    </citation>
    <scope>NUCLEOTIDE SEQUENCE [LARGE SCALE GENOMIC DNA]</scope>
    <source>
        <strain evidence="2 3">MHOM/PA/94/PSC-1</strain>
    </source>
</reference>
<keyword evidence="1" id="KW-0812">Transmembrane</keyword>
<feature type="transmembrane region" description="Helical" evidence="1">
    <location>
        <begin position="51"/>
        <end position="72"/>
    </location>
</feature>
<protein>
    <submittedName>
        <fullName evidence="2">Uncharacterized protein</fullName>
    </submittedName>
</protein>
<dbReference type="RefSeq" id="XP_010700867.1">
    <property type="nucleotide sequence ID" value="XM_010702565.1"/>
</dbReference>
<gene>
    <name evidence="2" type="ORF">LPMP_292630</name>
</gene>